<evidence type="ECO:0000256" key="11">
    <source>
        <dbReference type="ARBA" id="ARBA00022989"/>
    </source>
</evidence>
<comment type="caution">
    <text evidence="16">The sequence shown here is derived from an EMBL/GenBank/DDBJ whole genome shotgun (WGS) entry which is preliminary data.</text>
</comment>
<dbReference type="SUPFAM" id="SSF103190">
    <property type="entry name" value="Sensory domain-like"/>
    <property type="match status" value="1"/>
</dbReference>
<dbReference type="SUPFAM" id="SSF55874">
    <property type="entry name" value="ATPase domain of HSP90 chaperone/DNA topoisomerase II/histidine kinase"/>
    <property type="match status" value="1"/>
</dbReference>
<dbReference type="InterPro" id="IPR003594">
    <property type="entry name" value="HATPase_dom"/>
</dbReference>
<dbReference type="Pfam" id="PF14689">
    <property type="entry name" value="SPOB_a"/>
    <property type="match status" value="1"/>
</dbReference>
<evidence type="ECO:0000256" key="3">
    <source>
        <dbReference type="ARBA" id="ARBA00012438"/>
    </source>
</evidence>
<keyword evidence="12" id="KW-0902">Two-component regulatory system</keyword>
<keyword evidence="11 14" id="KW-1133">Transmembrane helix</keyword>
<evidence type="ECO:0000256" key="12">
    <source>
        <dbReference type="ARBA" id="ARBA00023012"/>
    </source>
</evidence>
<keyword evidence="10" id="KW-0067">ATP-binding</keyword>
<proteinExistence type="predicted"/>
<keyword evidence="7 14" id="KW-0812">Transmembrane</keyword>
<organism evidence="16 17">
    <name type="scientific">Rhodococcoides trifolii</name>
    <dbReference type="NCBI Taxonomy" id="908250"/>
    <lineage>
        <taxon>Bacteria</taxon>
        <taxon>Bacillati</taxon>
        <taxon>Actinomycetota</taxon>
        <taxon>Actinomycetes</taxon>
        <taxon>Mycobacteriales</taxon>
        <taxon>Nocardiaceae</taxon>
        <taxon>Rhodococcoides</taxon>
    </lineage>
</organism>
<sequence>MRAGRRSIRLRTQVLLLQAALVAFTLLAAFAAFAFTSGQRLSDEYGQRALAIARAVAADPEVRSEVTQFATADTAGTPAAPAAVLANGSLQRAAESYRVRTDALFVVITDDRGLRLAHPDPTVLGQVVSTDPTAALAGNEVVEQERGTLGDSVRAKVPVFQPGSDEVVAGEISVGISTTAVRGELFRDLVNGGLVTGAVLALGVLGSILLARRWKRLTLGLEPEELTELVREQEAVLHGIGEGVVAVDAAGVVTVVNDEARTLLAIAGDVGSDVGTIGLTPRLSDVIADATGEPLLASVEDRVVIASARQVMRDGRNLGTVLTVRDRTDVDTLTRQLDAVQSMSSALRAQRHEFANRLHLISGLLHDEHPERAAEYIDEILGVGPRAESLSGIDTVSDPYLSAFLTAKAAHARESGVRLLLGENTWVSDAVAVPVDVTTVVGNLIDNAVDAARLGARRPAEVEVELLQEDSTLHITVADTGDGVELDPESAFTEGVTTRTTTAPGGRGLGLALSRQIARSRGGDIRIADSGGRPGPDNTRGGAVFIARLPHALTTGADV</sequence>
<evidence type="ECO:0000256" key="10">
    <source>
        <dbReference type="ARBA" id="ARBA00022840"/>
    </source>
</evidence>
<keyword evidence="4" id="KW-1003">Cell membrane</keyword>
<name>A0A917D112_9NOCA</name>
<dbReference type="GO" id="GO:0005524">
    <property type="term" value="F:ATP binding"/>
    <property type="evidence" value="ECO:0007669"/>
    <property type="project" value="UniProtKB-KW"/>
</dbReference>
<dbReference type="PANTHER" id="PTHR44936">
    <property type="entry name" value="SENSOR PROTEIN CREC"/>
    <property type="match status" value="1"/>
</dbReference>
<accession>A0A917D112</accession>
<dbReference type="PRINTS" id="PR00344">
    <property type="entry name" value="BCTRLSENSOR"/>
</dbReference>
<keyword evidence="17" id="KW-1185">Reference proteome</keyword>
<dbReference type="InterPro" id="IPR050980">
    <property type="entry name" value="2C_sensor_his_kinase"/>
</dbReference>
<dbReference type="Pfam" id="PF17203">
    <property type="entry name" value="sCache_3_2"/>
    <property type="match status" value="1"/>
</dbReference>
<evidence type="ECO:0000256" key="6">
    <source>
        <dbReference type="ARBA" id="ARBA00022679"/>
    </source>
</evidence>
<evidence type="ECO:0000256" key="5">
    <source>
        <dbReference type="ARBA" id="ARBA00022553"/>
    </source>
</evidence>
<evidence type="ECO:0000259" key="15">
    <source>
        <dbReference type="PROSITE" id="PS50109"/>
    </source>
</evidence>
<evidence type="ECO:0000313" key="16">
    <source>
        <dbReference type="EMBL" id="GGG04645.1"/>
    </source>
</evidence>
<protein>
    <recommendedName>
        <fullName evidence="3">histidine kinase</fullName>
        <ecNumber evidence="3">2.7.13.3</ecNumber>
    </recommendedName>
</protein>
<dbReference type="Gene3D" id="3.30.565.10">
    <property type="entry name" value="Histidine kinase-like ATPase, C-terminal domain"/>
    <property type="match status" value="1"/>
</dbReference>
<dbReference type="Gene3D" id="3.30.450.20">
    <property type="entry name" value="PAS domain"/>
    <property type="match status" value="2"/>
</dbReference>
<keyword evidence="9 16" id="KW-0418">Kinase</keyword>
<dbReference type="SMART" id="SM00387">
    <property type="entry name" value="HATPase_c"/>
    <property type="match status" value="1"/>
</dbReference>
<dbReference type="GO" id="GO:0000155">
    <property type="term" value="F:phosphorelay sensor kinase activity"/>
    <property type="evidence" value="ECO:0007669"/>
    <property type="project" value="InterPro"/>
</dbReference>
<feature type="transmembrane region" description="Helical" evidence="14">
    <location>
        <begin position="189"/>
        <end position="211"/>
    </location>
</feature>
<keyword evidence="13 14" id="KW-0472">Membrane</keyword>
<evidence type="ECO:0000256" key="2">
    <source>
        <dbReference type="ARBA" id="ARBA00004651"/>
    </source>
</evidence>
<keyword evidence="8" id="KW-0547">Nucleotide-binding</keyword>
<reference evidence="16" key="1">
    <citation type="journal article" date="2014" name="Int. J. Syst. Evol. Microbiol.">
        <title>Complete genome sequence of Corynebacterium casei LMG S-19264T (=DSM 44701T), isolated from a smear-ripened cheese.</title>
        <authorList>
            <consortium name="US DOE Joint Genome Institute (JGI-PGF)"/>
            <person name="Walter F."/>
            <person name="Albersmeier A."/>
            <person name="Kalinowski J."/>
            <person name="Ruckert C."/>
        </authorList>
    </citation>
    <scope>NUCLEOTIDE SEQUENCE</scope>
    <source>
        <strain evidence="16">CCM 7905</strain>
    </source>
</reference>
<dbReference type="InterPro" id="IPR036890">
    <property type="entry name" value="HATPase_C_sf"/>
</dbReference>
<evidence type="ECO:0000313" key="17">
    <source>
        <dbReference type="Proteomes" id="UP000654257"/>
    </source>
</evidence>
<evidence type="ECO:0000256" key="1">
    <source>
        <dbReference type="ARBA" id="ARBA00000085"/>
    </source>
</evidence>
<evidence type="ECO:0000256" key="14">
    <source>
        <dbReference type="SAM" id="Phobius"/>
    </source>
</evidence>
<feature type="domain" description="Histidine kinase" evidence="15">
    <location>
        <begin position="440"/>
        <end position="553"/>
    </location>
</feature>
<dbReference type="EC" id="2.7.13.3" evidence="3"/>
<dbReference type="InterPro" id="IPR029151">
    <property type="entry name" value="Sensor-like_sf"/>
</dbReference>
<dbReference type="Proteomes" id="UP000654257">
    <property type="component" value="Unassembled WGS sequence"/>
</dbReference>
<dbReference type="SUPFAM" id="SSF55890">
    <property type="entry name" value="Sporulation response regulatory protein Spo0B"/>
    <property type="match status" value="1"/>
</dbReference>
<evidence type="ECO:0000256" key="7">
    <source>
        <dbReference type="ARBA" id="ARBA00022692"/>
    </source>
</evidence>
<dbReference type="PANTHER" id="PTHR44936:SF9">
    <property type="entry name" value="SENSOR PROTEIN CREC"/>
    <property type="match status" value="1"/>
</dbReference>
<reference evidence="16" key="2">
    <citation type="submission" date="2020-09" db="EMBL/GenBank/DDBJ databases">
        <authorList>
            <person name="Sun Q."/>
            <person name="Sedlacek I."/>
        </authorList>
    </citation>
    <scope>NUCLEOTIDE SEQUENCE</scope>
    <source>
        <strain evidence="16">CCM 7905</strain>
    </source>
</reference>
<dbReference type="EMBL" id="BMCU01000002">
    <property type="protein sequence ID" value="GGG04645.1"/>
    <property type="molecule type" value="Genomic_DNA"/>
</dbReference>
<dbReference type="Pfam" id="PF02518">
    <property type="entry name" value="HATPase_c"/>
    <property type="match status" value="1"/>
</dbReference>
<dbReference type="InterPro" id="IPR005467">
    <property type="entry name" value="His_kinase_dom"/>
</dbReference>
<evidence type="ECO:0000256" key="8">
    <source>
        <dbReference type="ARBA" id="ARBA00022741"/>
    </source>
</evidence>
<keyword evidence="6" id="KW-0808">Transferase</keyword>
<dbReference type="Gene3D" id="1.10.287.130">
    <property type="match status" value="1"/>
</dbReference>
<dbReference type="InterPro" id="IPR033463">
    <property type="entry name" value="sCache_3"/>
</dbReference>
<dbReference type="InterPro" id="IPR016120">
    <property type="entry name" value="Sig_transdc_His_kin_SpoOB"/>
</dbReference>
<dbReference type="PROSITE" id="PS50109">
    <property type="entry name" value="HIS_KIN"/>
    <property type="match status" value="1"/>
</dbReference>
<dbReference type="InterPro" id="IPR039506">
    <property type="entry name" value="SPOB_a"/>
</dbReference>
<dbReference type="AlphaFoldDB" id="A0A917D112"/>
<evidence type="ECO:0000256" key="4">
    <source>
        <dbReference type="ARBA" id="ARBA00022475"/>
    </source>
</evidence>
<keyword evidence="5" id="KW-0597">Phosphoprotein</keyword>
<comment type="catalytic activity">
    <reaction evidence="1">
        <text>ATP + protein L-histidine = ADP + protein N-phospho-L-histidine.</text>
        <dbReference type="EC" id="2.7.13.3"/>
    </reaction>
</comment>
<gene>
    <name evidence="16" type="ORF">GCM10007304_18440</name>
</gene>
<evidence type="ECO:0000256" key="9">
    <source>
        <dbReference type="ARBA" id="ARBA00022777"/>
    </source>
</evidence>
<comment type="subcellular location">
    <subcellularLocation>
        <location evidence="2">Cell membrane</location>
        <topology evidence="2">Multi-pass membrane protein</topology>
    </subcellularLocation>
</comment>
<dbReference type="GO" id="GO:0005886">
    <property type="term" value="C:plasma membrane"/>
    <property type="evidence" value="ECO:0007669"/>
    <property type="project" value="UniProtKB-SubCell"/>
</dbReference>
<evidence type="ECO:0000256" key="13">
    <source>
        <dbReference type="ARBA" id="ARBA00023136"/>
    </source>
</evidence>
<dbReference type="InterPro" id="IPR004358">
    <property type="entry name" value="Sig_transdc_His_kin-like_C"/>
</dbReference>